<name>A0A7S0VED5_9CRYP</name>
<evidence type="ECO:0000256" key="3">
    <source>
        <dbReference type="ARBA" id="ARBA00022840"/>
    </source>
</evidence>
<dbReference type="Gene3D" id="3.40.50.10420">
    <property type="entry name" value="NagB/RpiA/CoA transferase-like"/>
    <property type="match status" value="1"/>
</dbReference>
<feature type="compositionally biased region" description="Gly residues" evidence="7">
    <location>
        <begin position="47"/>
        <end position="58"/>
    </location>
</feature>
<evidence type="ECO:0000256" key="2">
    <source>
        <dbReference type="ARBA" id="ARBA00022741"/>
    </source>
</evidence>
<keyword evidence="2 6" id="KW-0547">Nucleotide-binding</keyword>
<feature type="region of interest" description="Disordered" evidence="7">
    <location>
        <begin position="47"/>
        <end position="66"/>
    </location>
</feature>
<keyword evidence="6" id="KW-0479">Metal-binding</keyword>
<dbReference type="GO" id="GO:0035999">
    <property type="term" value="P:tetrahydrofolate interconversion"/>
    <property type="evidence" value="ECO:0007669"/>
    <property type="project" value="TreeGrafter"/>
</dbReference>
<dbReference type="InterPro" id="IPR024185">
    <property type="entry name" value="FTHF_cligase-like_sf"/>
</dbReference>
<dbReference type="GO" id="GO:0009396">
    <property type="term" value="P:folic acid-containing compound biosynthetic process"/>
    <property type="evidence" value="ECO:0007669"/>
    <property type="project" value="TreeGrafter"/>
</dbReference>
<dbReference type="NCBIfam" id="TIGR02727">
    <property type="entry name" value="MTHFS_bact"/>
    <property type="match status" value="1"/>
</dbReference>
<dbReference type="AlphaFoldDB" id="A0A7S0VED5"/>
<dbReference type="GO" id="GO:0005524">
    <property type="term" value="F:ATP binding"/>
    <property type="evidence" value="ECO:0007669"/>
    <property type="project" value="UniProtKB-KW"/>
</dbReference>
<proteinExistence type="inferred from homology"/>
<evidence type="ECO:0000313" key="8">
    <source>
        <dbReference type="EMBL" id="CAD8787225.1"/>
    </source>
</evidence>
<dbReference type="SUPFAM" id="SSF100950">
    <property type="entry name" value="NagB/RpiA/CoA transferase-like"/>
    <property type="match status" value="1"/>
</dbReference>
<dbReference type="EC" id="6.3.3.2" evidence="5 6"/>
<gene>
    <name evidence="8" type="ORF">HTEP1355_LOCUS4789</name>
</gene>
<dbReference type="EMBL" id="HBFN01008303">
    <property type="protein sequence ID" value="CAD8787225.1"/>
    <property type="molecule type" value="Transcribed_RNA"/>
</dbReference>
<keyword evidence="6" id="KW-0460">Magnesium</keyword>
<comment type="similarity">
    <text evidence="1 6">Belongs to the 5-formyltetrahydrofolate cyclo-ligase family.</text>
</comment>
<organism evidence="8">
    <name type="scientific">Hemiselmis tepida</name>
    <dbReference type="NCBI Taxonomy" id="464990"/>
    <lineage>
        <taxon>Eukaryota</taxon>
        <taxon>Cryptophyceae</taxon>
        <taxon>Cryptomonadales</taxon>
        <taxon>Hemiselmidaceae</taxon>
        <taxon>Hemiselmis</taxon>
    </lineage>
</organism>
<dbReference type="PANTHER" id="PTHR23407">
    <property type="entry name" value="ATPASE INHIBITOR/5-FORMYLTETRAHYDROFOLATE CYCLO-LIGASE"/>
    <property type="match status" value="1"/>
</dbReference>
<dbReference type="InterPro" id="IPR002698">
    <property type="entry name" value="FTHF_cligase"/>
</dbReference>
<evidence type="ECO:0000256" key="4">
    <source>
        <dbReference type="ARBA" id="ARBA00036539"/>
    </source>
</evidence>
<dbReference type="GO" id="GO:0005739">
    <property type="term" value="C:mitochondrion"/>
    <property type="evidence" value="ECO:0007669"/>
    <property type="project" value="TreeGrafter"/>
</dbReference>
<dbReference type="Pfam" id="PF01812">
    <property type="entry name" value="5-FTHF_cyc-lig"/>
    <property type="match status" value="1"/>
</dbReference>
<comment type="catalytic activity">
    <reaction evidence="4 6">
        <text>(6S)-5-formyl-5,6,7,8-tetrahydrofolate + ATP = (6R)-5,10-methenyltetrahydrofolate + ADP + phosphate</text>
        <dbReference type="Rhea" id="RHEA:10488"/>
        <dbReference type="ChEBI" id="CHEBI:30616"/>
        <dbReference type="ChEBI" id="CHEBI:43474"/>
        <dbReference type="ChEBI" id="CHEBI:57455"/>
        <dbReference type="ChEBI" id="CHEBI:57457"/>
        <dbReference type="ChEBI" id="CHEBI:456216"/>
        <dbReference type="EC" id="6.3.3.2"/>
    </reaction>
</comment>
<dbReference type="PANTHER" id="PTHR23407:SF1">
    <property type="entry name" value="5-FORMYLTETRAHYDROFOLATE CYCLO-LIGASE"/>
    <property type="match status" value="1"/>
</dbReference>
<accession>A0A7S0VED5</accession>
<evidence type="ECO:0000256" key="5">
    <source>
        <dbReference type="ARBA" id="ARBA00038966"/>
    </source>
</evidence>
<reference evidence="8" key="1">
    <citation type="submission" date="2021-01" db="EMBL/GenBank/DDBJ databases">
        <authorList>
            <person name="Corre E."/>
            <person name="Pelletier E."/>
            <person name="Niang G."/>
            <person name="Scheremetjew M."/>
            <person name="Finn R."/>
            <person name="Kale V."/>
            <person name="Holt S."/>
            <person name="Cochrane G."/>
            <person name="Meng A."/>
            <person name="Brown T."/>
            <person name="Cohen L."/>
        </authorList>
    </citation>
    <scope>NUCLEOTIDE SEQUENCE</scope>
    <source>
        <strain evidence="8">CCMP443</strain>
    </source>
</reference>
<dbReference type="InterPro" id="IPR037171">
    <property type="entry name" value="NagB/RpiA_transferase-like"/>
</dbReference>
<protein>
    <recommendedName>
        <fullName evidence="5 6">5-formyltetrahydrofolate cyclo-ligase</fullName>
        <ecNumber evidence="5 6">6.3.3.2</ecNumber>
    </recommendedName>
</protein>
<dbReference type="GO" id="GO:0030272">
    <property type="term" value="F:5-formyltetrahydrofolate cyclo-ligase activity"/>
    <property type="evidence" value="ECO:0007669"/>
    <property type="project" value="UniProtKB-EC"/>
</dbReference>
<evidence type="ECO:0000256" key="1">
    <source>
        <dbReference type="ARBA" id="ARBA00010638"/>
    </source>
</evidence>
<keyword evidence="3 6" id="KW-0067">ATP-binding</keyword>
<evidence type="ECO:0000256" key="7">
    <source>
        <dbReference type="SAM" id="MobiDB-lite"/>
    </source>
</evidence>
<evidence type="ECO:0000256" key="6">
    <source>
        <dbReference type="RuleBase" id="RU361279"/>
    </source>
</evidence>
<comment type="cofactor">
    <cofactor evidence="6">
        <name>Mg(2+)</name>
        <dbReference type="ChEBI" id="CHEBI:18420"/>
    </cofactor>
</comment>
<dbReference type="GO" id="GO:0046872">
    <property type="term" value="F:metal ion binding"/>
    <property type="evidence" value="ECO:0007669"/>
    <property type="project" value="UniProtKB-KW"/>
</dbReference>
<sequence length="272" mass="29008">MRTLMMISPCSFAPSLLPRLPSRPPAASKFIAPVCLALCAMSTDASSGGGGGGGGGGEQTVTERKTALRTTLRKKLGELDDEYIKAQSEAVAAKLFALPEYKAARGVACFVSMPKEFGTRKILEGICADGKALYLPRVESVKERTMSMLKAEGMSDVDSWPAGKWGIPEPPKDGPPRLEALDEESNLDLVVVPGLAFDRQRRRLGQGAGFYDRWLARGLALREAPASFSGGEGPLHLVGVTLDELMVDEVPTDDFDMLVSRVVSPGGVFPPA</sequence>